<dbReference type="RefSeq" id="WP_172577627.1">
    <property type="nucleotide sequence ID" value="NZ_BLAP01000062.1"/>
</dbReference>
<sequence>MNKSEDIMIMKKRLYLPLGSSVLPILVSDLNEFMAVKYGDFPEQLRFIEEDSTLKYQLNNEQAMNFSFKRLTLALQATESLSDLQLLEFIQELTQRLGVSLRILVQDFVLQTVSEDSKLVLLDDACTLHFEIDSLTEGAKFSLSFPAKYNKLTQLEVISALETLDLGETVSLKAKKFRGIGYRGVELKISF</sequence>
<comment type="caution">
    <text evidence="1">The sequence shown here is derived from an EMBL/GenBank/DDBJ whole genome shotgun (WGS) entry which is preliminary data.</text>
</comment>
<evidence type="ECO:0000313" key="2">
    <source>
        <dbReference type="Proteomes" id="UP000494160"/>
    </source>
</evidence>
<accession>A0A6F9Y6B6</accession>
<protein>
    <submittedName>
        <fullName evidence="1">Uncharacterized protein</fullName>
    </submittedName>
</protein>
<reference evidence="1 2" key="1">
    <citation type="submission" date="2019-10" db="EMBL/GenBank/DDBJ databases">
        <title>Lactobacillus agilis SN811 Whole Genome Sequencing Project.</title>
        <authorList>
            <person name="Suzuki S."/>
            <person name="Endo A."/>
            <person name="Maeno S."/>
            <person name="Shiwa Y."/>
            <person name="Matsutani M."/>
            <person name="Kajikawa A."/>
        </authorList>
    </citation>
    <scope>NUCLEOTIDE SEQUENCE [LARGE SCALE GENOMIC DNA]</scope>
    <source>
        <strain evidence="1 2">SN811</strain>
    </source>
</reference>
<proteinExistence type="predicted"/>
<dbReference type="Proteomes" id="UP000494160">
    <property type="component" value="Unassembled WGS sequence"/>
</dbReference>
<organism evidence="1 2">
    <name type="scientific">Ligilactobacillus agilis</name>
    <dbReference type="NCBI Taxonomy" id="1601"/>
    <lineage>
        <taxon>Bacteria</taxon>
        <taxon>Bacillati</taxon>
        <taxon>Bacillota</taxon>
        <taxon>Bacilli</taxon>
        <taxon>Lactobacillales</taxon>
        <taxon>Lactobacillaceae</taxon>
        <taxon>Ligilactobacillus</taxon>
    </lineage>
</organism>
<gene>
    <name evidence="1" type="ORF">SN811_16110</name>
</gene>
<dbReference type="AlphaFoldDB" id="A0A6F9Y6B6"/>
<dbReference type="EMBL" id="BLAP01000062">
    <property type="protein sequence ID" value="GET13111.1"/>
    <property type="molecule type" value="Genomic_DNA"/>
</dbReference>
<evidence type="ECO:0000313" key="1">
    <source>
        <dbReference type="EMBL" id="GET13111.1"/>
    </source>
</evidence>
<name>A0A6F9Y6B6_9LACO</name>